<dbReference type="PANTHER" id="PTHR13767:SF2">
    <property type="entry name" value="PSEUDOURIDYLATE SYNTHASE TRUB1"/>
    <property type="match status" value="1"/>
</dbReference>
<dbReference type="eggNOG" id="COG0130">
    <property type="taxonomic scope" value="Bacteria"/>
</dbReference>
<dbReference type="GO" id="GO:1990481">
    <property type="term" value="P:mRNA pseudouridine synthesis"/>
    <property type="evidence" value="ECO:0007669"/>
    <property type="project" value="TreeGrafter"/>
</dbReference>
<evidence type="ECO:0000313" key="7">
    <source>
        <dbReference type="EMBL" id="ADB17475.1"/>
    </source>
</evidence>
<feature type="active site" description="Nucleophile" evidence="5">
    <location>
        <position position="38"/>
    </location>
</feature>
<dbReference type="NCBIfam" id="TIGR00431">
    <property type="entry name" value="TruB"/>
    <property type="match status" value="1"/>
</dbReference>
<dbReference type="PANTHER" id="PTHR13767">
    <property type="entry name" value="TRNA-PSEUDOURIDINE SYNTHASE"/>
    <property type="match status" value="1"/>
</dbReference>
<keyword evidence="3 5" id="KW-0819">tRNA processing</keyword>
<dbReference type="AlphaFoldDB" id="D2R7P9"/>
<evidence type="ECO:0000256" key="2">
    <source>
        <dbReference type="ARBA" id="ARBA00005642"/>
    </source>
</evidence>
<dbReference type="SUPFAM" id="SSF55120">
    <property type="entry name" value="Pseudouridine synthase"/>
    <property type="match status" value="1"/>
</dbReference>
<reference evidence="7 8" key="1">
    <citation type="journal article" date="2009" name="Stand. Genomic Sci.">
        <title>Complete genome sequence of Pirellula staleyi type strain (ATCC 27377).</title>
        <authorList>
            <person name="Clum A."/>
            <person name="Tindall B.J."/>
            <person name="Sikorski J."/>
            <person name="Ivanova N."/>
            <person name="Mavrommatis K."/>
            <person name="Lucas S."/>
            <person name="Glavina del Rio T."/>
            <person name="Nolan M."/>
            <person name="Chen F."/>
            <person name="Tice H."/>
            <person name="Pitluck S."/>
            <person name="Cheng J.F."/>
            <person name="Chertkov O."/>
            <person name="Brettin T."/>
            <person name="Han C."/>
            <person name="Detter J.C."/>
            <person name="Kuske C."/>
            <person name="Bruce D."/>
            <person name="Goodwin L."/>
            <person name="Ovchinikova G."/>
            <person name="Pati A."/>
            <person name="Mikhailova N."/>
            <person name="Chen A."/>
            <person name="Palaniappan K."/>
            <person name="Land M."/>
            <person name="Hauser L."/>
            <person name="Chang Y.J."/>
            <person name="Jeffries C.D."/>
            <person name="Chain P."/>
            <person name="Rohde M."/>
            <person name="Goker M."/>
            <person name="Bristow J."/>
            <person name="Eisen J.A."/>
            <person name="Markowitz V."/>
            <person name="Hugenholtz P."/>
            <person name="Kyrpides N.C."/>
            <person name="Klenk H.P."/>
            <person name="Lapidus A."/>
        </authorList>
    </citation>
    <scope>NUCLEOTIDE SEQUENCE [LARGE SCALE GENOMIC DNA]</scope>
    <source>
        <strain evidence="8">ATCC 27377 / DSM 6068 / ICPB 4128</strain>
    </source>
</reference>
<name>D2R7P9_PIRSD</name>
<comment type="catalytic activity">
    <reaction evidence="1 5">
        <text>uridine(55) in tRNA = pseudouridine(55) in tRNA</text>
        <dbReference type="Rhea" id="RHEA:42532"/>
        <dbReference type="Rhea" id="RHEA-COMP:10101"/>
        <dbReference type="Rhea" id="RHEA-COMP:10102"/>
        <dbReference type="ChEBI" id="CHEBI:65314"/>
        <dbReference type="ChEBI" id="CHEBI:65315"/>
        <dbReference type="EC" id="5.4.99.25"/>
    </reaction>
</comment>
<sequence>MDGILIVNKPAGPTSRDVVNRVQRCVKPAKVGHAGTLDPLATGVLVIGIGAGTRLVEYVQQMPKTYVGQFRLGISSDTEDITGCCITHDESPVVSRDDLRRVLPRFLGKISQKPPAYSALKVEGERAYDLARRGETVELAPREIVIRRLELTRFDYPDFELVIDCESGTYVRSLGRDIASALETHAVMTDLIRTSIGSFSLERAITMDSISRETITEHLLPLLAATEQLPQVLLTEESVRSLQQGKRIAAPPVDLCLDTTQTVEVAAIDSRDRLVAICELTHRDDGSALLKPHKVMPLGGD</sequence>
<dbReference type="HAMAP" id="MF_01080">
    <property type="entry name" value="TruB_bact"/>
    <property type="match status" value="1"/>
</dbReference>
<proteinExistence type="inferred from homology"/>
<protein>
    <recommendedName>
        <fullName evidence="5">tRNA pseudouridine synthase B</fullName>
        <ecNumber evidence="5">5.4.99.25</ecNumber>
    </recommendedName>
    <alternativeName>
        <fullName evidence="5">tRNA pseudouridine(55) synthase</fullName>
        <shortName evidence="5">Psi55 synthase</shortName>
    </alternativeName>
    <alternativeName>
        <fullName evidence="5">tRNA pseudouridylate synthase</fullName>
    </alternativeName>
    <alternativeName>
        <fullName evidence="5">tRNA-uridine isomerase</fullName>
    </alternativeName>
</protein>
<dbReference type="InterPro" id="IPR002501">
    <property type="entry name" value="PsdUridine_synth_N"/>
</dbReference>
<dbReference type="InterPro" id="IPR014780">
    <property type="entry name" value="tRNA_psdUridine_synth_TruB"/>
</dbReference>
<dbReference type="OrthoDB" id="9802309at2"/>
<evidence type="ECO:0000256" key="3">
    <source>
        <dbReference type="ARBA" id="ARBA00022694"/>
    </source>
</evidence>
<dbReference type="STRING" id="530564.Psta_2809"/>
<dbReference type="GO" id="GO:0003723">
    <property type="term" value="F:RNA binding"/>
    <property type="evidence" value="ECO:0007669"/>
    <property type="project" value="InterPro"/>
</dbReference>
<dbReference type="InterPro" id="IPR020103">
    <property type="entry name" value="PsdUridine_synth_cat_dom_sf"/>
</dbReference>
<evidence type="ECO:0000256" key="4">
    <source>
        <dbReference type="ARBA" id="ARBA00023235"/>
    </source>
</evidence>
<dbReference type="HOGENOM" id="CLU_032087_0_0_0"/>
<evidence type="ECO:0000256" key="1">
    <source>
        <dbReference type="ARBA" id="ARBA00000385"/>
    </source>
</evidence>
<organism evidence="7 8">
    <name type="scientific">Pirellula staleyi (strain ATCC 27377 / DSM 6068 / ICPB 4128)</name>
    <name type="common">Pirella staleyi</name>
    <dbReference type="NCBI Taxonomy" id="530564"/>
    <lineage>
        <taxon>Bacteria</taxon>
        <taxon>Pseudomonadati</taxon>
        <taxon>Planctomycetota</taxon>
        <taxon>Planctomycetia</taxon>
        <taxon>Pirellulales</taxon>
        <taxon>Pirellulaceae</taxon>
        <taxon>Pirellula</taxon>
    </lineage>
</organism>
<keyword evidence="8" id="KW-1185">Reference proteome</keyword>
<dbReference type="Gene3D" id="3.30.2350.10">
    <property type="entry name" value="Pseudouridine synthase"/>
    <property type="match status" value="1"/>
</dbReference>
<evidence type="ECO:0000256" key="5">
    <source>
        <dbReference type="HAMAP-Rule" id="MF_01080"/>
    </source>
</evidence>
<feature type="domain" description="Pseudouridine synthase II N-terminal" evidence="6">
    <location>
        <begin position="24"/>
        <end position="171"/>
    </location>
</feature>
<gene>
    <name evidence="5" type="primary">truB</name>
    <name evidence="7" type="ordered locus">Psta_2809</name>
</gene>
<accession>D2R7P9</accession>
<dbReference type="GO" id="GO:0160148">
    <property type="term" value="F:tRNA pseudouridine(55) synthase activity"/>
    <property type="evidence" value="ECO:0007669"/>
    <property type="project" value="UniProtKB-EC"/>
</dbReference>
<dbReference type="Pfam" id="PF01509">
    <property type="entry name" value="TruB_N"/>
    <property type="match status" value="1"/>
</dbReference>
<keyword evidence="4 5" id="KW-0413">Isomerase</keyword>
<dbReference type="GO" id="GO:0031119">
    <property type="term" value="P:tRNA pseudouridine synthesis"/>
    <property type="evidence" value="ECO:0007669"/>
    <property type="project" value="UniProtKB-UniRule"/>
</dbReference>
<dbReference type="KEGG" id="psl:Psta_2809"/>
<dbReference type="EMBL" id="CP001848">
    <property type="protein sequence ID" value="ADB17475.1"/>
    <property type="molecule type" value="Genomic_DNA"/>
</dbReference>
<comment type="similarity">
    <text evidence="2 5">Belongs to the pseudouridine synthase TruB family. Type 1 subfamily.</text>
</comment>
<dbReference type="CDD" id="cd02573">
    <property type="entry name" value="PseudoU_synth_EcTruB"/>
    <property type="match status" value="1"/>
</dbReference>
<dbReference type="EC" id="5.4.99.25" evidence="5"/>
<evidence type="ECO:0000313" key="8">
    <source>
        <dbReference type="Proteomes" id="UP000001887"/>
    </source>
</evidence>
<dbReference type="Proteomes" id="UP000001887">
    <property type="component" value="Chromosome"/>
</dbReference>
<evidence type="ECO:0000259" key="6">
    <source>
        <dbReference type="Pfam" id="PF01509"/>
    </source>
</evidence>
<comment type="function">
    <text evidence="5">Responsible for synthesis of pseudouridine from uracil-55 in the psi GC loop of transfer RNAs.</text>
</comment>